<dbReference type="EMBL" id="FNRM01000004">
    <property type="protein sequence ID" value="SEA57907.1"/>
    <property type="molecule type" value="Genomic_DNA"/>
</dbReference>
<feature type="domain" description="Alpha-D-phosphohexomutase alpha/beta/alpha" evidence="8">
    <location>
        <begin position="23"/>
        <end position="140"/>
    </location>
</feature>
<evidence type="ECO:0000256" key="6">
    <source>
        <dbReference type="ARBA" id="ARBA00023235"/>
    </source>
</evidence>
<evidence type="ECO:0000259" key="8">
    <source>
        <dbReference type="Pfam" id="PF02878"/>
    </source>
</evidence>
<dbReference type="InterPro" id="IPR005844">
    <property type="entry name" value="A-D-PHexomutase_a/b/a-I"/>
</dbReference>
<dbReference type="Pfam" id="PF02879">
    <property type="entry name" value="PGM_PMM_II"/>
    <property type="match status" value="1"/>
</dbReference>
<evidence type="ECO:0000256" key="3">
    <source>
        <dbReference type="ARBA" id="ARBA00022553"/>
    </source>
</evidence>
<keyword evidence="5" id="KW-0460">Magnesium</keyword>
<evidence type="ECO:0000259" key="9">
    <source>
        <dbReference type="Pfam" id="PF02879"/>
    </source>
</evidence>
<evidence type="ECO:0000313" key="11">
    <source>
        <dbReference type="EMBL" id="SEA57907.1"/>
    </source>
</evidence>
<dbReference type="GO" id="GO:0005975">
    <property type="term" value="P:carbohydrate metabolic process"/>
    <property type="evidence" value="ECO:0007669"/>
    <property type="project" value="InterPro"/>
</dbReference>
<dbReference type="Gene3D" id="3.30.310.50">
    <property type="entry name" value="Alpha-D-phosphohexomutase, C-terminal domain"/>
    <property type="match status" value="1"/>
</dbReference>
<comment type="cofactor">
    <cofactor evidence="1">
        <name>Mg(2+)</name>
        <dbReference type="ChEBI" id="CHEBI:18420"/>
    </cofactor>
</comment>
<dbReference type="Pfam" id="PF02878">
    <property type="entry name" value="PGM_PMM_I"/>
    <property type="match status" value="1"/>
</dbReference>
<evidence type="ECO:0000259" key="10">
    <source>
        <dbReference type="Pfam" id="PF02880"/>
    </source>
</evidence>
<dbReference type="SUPFAM" id="SSF55957">
    <property type="entry name" value="Phosphoglucomutase, C-terminal domain"/>
    <property type="match status" value="1"/>
</dbReference>
<feature type="domain" description="Alpha-D-phosphohexomutase C-terminal" evidence="7">
    <location>
        <begin position="429"/>
        <end position="474"/>
    </location>
</feature>
<dbReference type="SUPFAM" id="SSF53738">
    <property type="entry name" value="Phosphoglucomutase, first 3 domains"/>
    <property type="match status" value="3"/>
</dbReference>
<comment type="similarity">
    <text evidence="2">Belongs to the phosphohexose mutase family.</text>
</comment>
<dbReference type="AlphaFoldDB" id="A0A1H4CBZ0"/>
<dbReference type="GO" id="GO:0005829">
    <property type="term" value="C:cytosol"/>
    <property type="evidence" value="ECO:0007669"/>
    <property type="project" value="TreeGrafter"/>
</dbReference>
<name>A0A1H4CBZ0_ALKAM</name>
<dbReference type="InterPro" id="IPR005843">
    <property type="entry name" value="A-D-PHexomutase_C"/>
</dbReference>
<dbReference type="GO" id="GO:0004615">
    <property type="term" value="F:phosphomannomutase activity"/>
    <property type="evidence" value="ECO:0007669"/>
    <property type="project" value="TreeGrafter"/>
</dbReference>
<dbReference type="STRING" id="152573.SAMN04488051_10486"/>
<dbReference type="InterPro" id="IPR050060">
    <property type="entry name" value="Phosphoglucosamine_mutase"/>
</dbReference>
<evidence type="ECO:0000313" key="12">
    <source>
        <dbReference type="Proteomes" id="UP000198773"/>
    </source>
</evidence>
<dbReference type="Gene3D" id="3.40.120.10">
    <property type="entry name" value="Alpha-D-Glucose-1,6-Bisphosphate, subunit A, domain 3"/>
    <property type="match status" value="3"/>
</dbReference>
<evidence type="ECO:0000256" key="4">
    <source>
        <dbReference type="ARBA" id="ARBA00022723"/>
    </source>
</evidence>
<dbReference type="GO" id="GO:0046872">
    <property type="term" value="F:metal ion binding"/>
    <property type="evidence" value="ECO:0007669"/>
    <property type="project" value="UniProtKB-KW"/>
</dbReference>
<protein>
    <submittedName>
        <fullName evidence="11">Phosphomannomutase</fullName>
    </submittedName>
</protein>
<keyword evidence="6" id="KW-0413">Isomerase</keyword>
<dbReference type="InterPro" id="IPR036900">
    <property type="entry name" value="A-D-PHexomutase_C_sf"/>
</dbReference>
<proteinExistence type="inferred from homology"/>
<evidence type="ECO:0000256" key="5">
    <source>
        <dbReference type="ARBA" id="ARBA00022842"/>
    </source>
</evidence>
<dbReference type="Proteomes" id="UP000198773">
    <property type="component" value="Unassembled WGS sequence"/>
</dbReference>
<dbReference type="PANTHER" id="PTHR42946:SF1">
    <property type="entry name" value="PHOSPHOGLUCOMUTASE (ALPHA-D-GLUCOSE-1,6-BISPHOSPHATE-DEPENDENT)"/>
    <property type="match status" value="1"/>
</dbReference>
<dbReference type="CDD" id="cd03088">
    <property type="entry name" value="ManB"/>
    <property type="match status" value="1"/>
</dbReference>
<dbReference type="GO" id="GO:0009252">
    <property type="term" value="P:peptidoglycan biosynthetic process"/>
    <property type="evidence" value="ECO:0007669"/>
    <property type="project" value="TreeGrafter"/>
</dbReference>
<dbReference type="GO" id="GO:0006048">
    <property type="term" value="P:UDP-N-acetylglucosamine biosynthetic process"/>
    <property type="evidence" value="ECO:0007669"/>
    <property type="project" value="TreeGrafter"/>
</dbReference>
<feature type="domain" description="Alpha-D-phosphohexomutase alpha/beta/alpha" evidence="10">
    <location>
        <begin position="270"/>
        <end position="379"/>
    </location>
</feature>
<organism evidence="11 12">
    <name type="scientific">Alkalimonas amylolytica</name>
    <dbReference type="NCBI Taxonomy" id="152573"/>
    <lineage>
        <taxon>Bacteria</taxon>
        <taxon>Pseudomonadati</taxon>
        <taxon>Pseudomonadota</taxon>
        <taxon>Gammaproteobacteria</taxon>
        <taxon>Alkalimonas</taxon>
    </lineage>
</organism>
<sequence>MGVVNRGTASMHTNTVITESGVSFGTSGARGLVTQFTPDVCAAFAVNFAHLLQQHGPVTAIGLGIDNRPSSYAMAQACAAALQALDIEPQYFGVLPTPALANYCMARGMGCIMVTGSHIPFDRNGLKFYRPDGEISKADEILIVQGKQSVPQLHALPELAERPDASQHYLARYQNAFPAGFLAGKTIGIYQHSSAGRDLYGRLFEYFGANTVALGRSDHFVPIDTEAVSQQDRVQAIAWTKQYNLDALFSTDGDGDRPLLADEHGDYFTGDVLGLLCSQYLAISHIAVPVSCTTALEKSGAFSTVLRTRIGSPYVIAALNDLPAPCAGFEANGGYLLGSDLPKVTALPTRDAVLPALATLALAAEQPLSSLRRNLPQRFTASDRLQQFERSQSDALLTHFKSKPAALLQRLGYSQPAVEAALQSLTLDETDGLRFTLPNQDIVHLRPSGNAPELRCYAESNTPEQANALVHQVLTGLVSG</sequence>
<accession>A0A1H4CBZ0</accession>
<evidence type="ECO:0000256" key="1">
    <source>
        <dbReference type="ARBA" id="ARBA00001946"/>
    </source>
</evidence>
<dbReference type="GO" id="GO:0008966">
    <property type="term" value="F:phosphoglucosamine mutase activity"/>
    <property type="evidence" value="ECO:0007669"/>
    <property type="project" value="TreeGrafter"/>
</dbReference>
<evidence type="ECO:0000256" key="2">
    <source>
        <dbReference type="ARBA" id="ARBA00010231"/>
    </source>
</evidence>
<dbReference type="InterPro" id="IPR016055">
    <property type="entry name" value="A-D-PHexomutase_a/b/a-I/II/III"/>
</dbReference>
<dbReference type="InterPro" id="IPR005845">
    <property type="entry name" value="A-D-PHexomutase_a/b/a-II"/>
</dbReference>
<keyword evidence="4" id="KW-0479">Metal-binding</keyword>
<feature type="domain" description="Alpha-D-phosphohexomutase alpha/beta/alpha" evidence="9">
    <location>
        <begin position="168"/>
        <end position="265"/>
    </location>
</feature>
<gene>
    <name evidence="11" type="ORF">SAMN04488051_10486</name>
</gene>
<dbReference type="Pfam" id="PF00408">
    <property type="entry name" value="PGM_PMM_IV"/>
    <property type="match status" value="1"/>
</dbReference>
<keyword evidence="3" id="KW-0597">Phosphoprotein</keyword>
<reference evidence="11 12" key="1">
    <citation type="submission" date="2016-10" db="EMBL/GenBank/DDBJ databases">
        <authorList>
            <person name="de Groot N.N."/>
        </authorList>
    </citation>
    <scope>NUCLEOTIDE SEQUENCE [LARGE SCALE GENOMIC DNA]</scope>
    <source>
        <strain evidence="11 12">CGMCC 1.3430</strain>
    </source>
</reference>
<keyword evidence="12" id="KW-1185">Reference proteome</keyword>
<dbReference type="Pfam" id="PF02880">
    <property type="entry name" value="PGM_PMM_III"/>
    <property type="match status" value="1"/>
</dbReference>
<evidence type="ECO:0000259" key="7">
    <source>
        <dbReference type="Pfam" id="PF00408"/>
    </source>
</evidence>
<dbReference type="PANTHER" id="PTHR42946">
    <property type="entry name" value="PHOSPHOHEXOSE MUTASE"/>
    <property type="match status" value="1"/>
</dbReference>
<dbReference type="InterPro" id="IPR005846">
    <property type="entry name" value="A-D-PHexomutase_a/b/a-III"/>
</dbReference>